<feature type="domain" description="OmpR/PhoB-type" evidence="3">
    <location>
        <begin position="115"/>
        <end position="221"/>
    </location>
</feature>
<dbReference type="InterPro" id="IPR036388">
    <property type="entry name" value="WH-like_DNA-bd_sf"/>
</dbReference>
<dbReference type="PROSITE" id="PS51755">
    <property type="entry name" value="OMPR_PHOB"/>
    <property type="match status" value="1"/>
</dbReference>
<evidence type="ECO:0000256" key="1">
    <source>
        <dbReference type="ARBA" id="ARBA00023125"/>
    </source>
</evidence>
<dbReference type="Proteomes" id="UP000494122">
    <property type="component" value="Unassembled WGS sequence"/>
</dbReference>
<dbReference type="SUPFAM" id="SSF46894">
    <property type="entry name" value="C-terminal effector domain of the bipartite response regulators"/>
    <property type="match status" value="1"/>
</dbReference>
<evidence type="ECO:0000256" key="2">
    <source>
        <dbReference type="PROSITE-ProRule" id="PRU01091"/>
    </source>
</evidence>
<dbReference type="InterPro" id="IPR001867">
    <property type="entry name" value="OmpR/PhoB-type_DNA-bd"/>
</dbReference>
<dbReference type="GO" id="GO:0000160">
    <property type="term" value="P:phosphorelay signal transduction system"/>
    <property type="evidence" value="ECO:0007669"/>
    <property type="project" value="InterPro"/>
</dbReference>
<dbReference type="SMART" id="SM00862">
    <property type="entry name" value="Trans_reg_C"/>
    <property type="match status" value="1"/>
</dbReference>
<keyword evidence="1 2" id="KW-0238">DNA-binding</keyword>
<dbReference type="GO" id="GO:0006355">
    <property type="term" value="P:regulation of DNA-templated transcription"/>
    <property type="evidence" value="ECO:0007669"/>
    <property type="project" value="InterPro"/>
</dbReference>
<dbReference type="SUPFAM" id="SSF52172">
    <property type="entry name" value="CheY-like"/>
    <property type="match status" value="1"/>
</dbReference>
<organism evidence="4 5">
    <name type="scientific">Achromobacter ruhlandii</name>
    <dbReference type="NCBI Taxonomy" id="72557"/>
    <lineage>
        <taxon>Bacteria</taxon>
        <taxon>Pseudomonadati</taxon>
        <taxon>Pseudomonadota</taxon>
        <taxon>Betaproteobacteria</taxon>
        <taxon>Burkholderiales</taxon>
        <taxon>Alcaligenaceae</taxon>
        <taxon>Achromobacter</taxon>
    </lineage>
</organism>
<evidence type="ECO:0000313" key="4">
    <source>
        <dbReference type="EMBL" id="CAB3858666.1"/>
    </source>
</evidence>
<dbReference type="GO" id="GO:0003677">
    <property type="term" value="F:DNA binding"/>
    <property type="evidence" value="ECO:0007669"/>
    <property type="project" value="UniProtKB-UniRule"/>
</dbReference>
<dbReference type="AlphaFoldDB" id="A0A6S7DLB5"/>
<reference evidence="4 5" key="1">
    <citation type="submission" date="2020-04" db="EMBL/GenBank/DDBJ databases">
        <authorList>
            <person name="De Canck E."/>
        </authorList>
    </citation>
    <scope>NUCLEOTIDE SEQUENCE [LARGE SCALE GENOMIC DNA]</scope>
    <source>
        <strain evidence="4 5">LMG 3328</strain>
    </source>
</reference>
<evidence type="ECO:0000259" key="3">
    <source>
        <dbReference type="PROSITE" id="PS51755"/>
    </source>
</evidence>
<dbReference type="Pfam" id="PF00486">
    <property type="entry name" value="Trans_reg_C"/>
    <property type="match status" value="1"/>
</dbReference>
<dbReference type="EMBL" id="CADILE010000005">
    <property type="protein sequence ID" value="CAB3858666.1"/>
    <property type="molecule type" value="Genomic_DNA"/>
</dbReference>
<dbReference type="Gene3D" id="1.10.10.10">
    <property type="entry name" value="Winged helix-like DNA-binding domain superfamily/Winged helix DNA-binding domain"/>
    <property type="match status" value="1"/>
</dbReference>
<accession>A0A6S7DLB5</accession>
<dbReference type="InterPro" id="IPR011006">
    <property type="entry name" value="CheY-like_superfamily"/>
</dbReference>
<sequence>MQERGYVLVVQLGGMPCNKFVHTLRQFQWEVGLCRSPDGVLARLRNEPADVVVLRGSADNLTELIAALRRASPNCAVVWQSPDDSPQARIAALDAGAHVCVPAQANIPEWDAVLRNQIRCQHPAADAMPRWRVDGRARMLSGPAGERLPLTNTERAFFVSLLNAPHQCLPREGFFPDATRDPMDGARRVDVLVSRLRSKARRLNIDLPVLAVRGWGYMLMPQGAPPGLGAVGQD</sequence>
<dbReference type="Gene3D" id="3.40.50.2300">
    <property type="match status" value="1"/>
</dbReference>
<gene>
    <name evidence="4" type="ORF">LMG3328_02162</name>
</gene>
<feature type="DNA-binding region" description="OmpR/PhoB-type" evidence="2">
    <location>
        <begin position="115"/>
        <end position="221"/>
    </location>
</feature>
<name>A0A6S7DLB5_9BURK</name>
<proteinExistence type="predicted"/>
<dbReference type="InterPro" id="IPR016032">
    <property type="entry name" value="Sig_transdc_resp-reg_C-effctor"/>
</dbReference>
<protein>
    <recommendedName>
        <fullName evidence="3">OmpR/PhoB-type domain-containing protein</fullName>
    </recommendedName>
</protein>
<evidence type="ECO:0000313" key="5">
    <source>
        <dbReference type="Proteomes" id="UP000494122"/>
    </source>
</evidence>